<dbReference type="Pfam" id="PF00752">
    <property type="entry name" value="XPG_N"/>
    <property type="match status" value="1"/>
</dbReference>
<dbReference type="PANTHER" id="PTHR15665">
    <property type="entry name" value="ASTEROID PROTEIN"/>
    <property type="match status" value="1"/>
</dbReference>
<evidence type="ECO:0000313" key="4">
    <source>
        <dbReference type="EMBL" id="GFO47092.1"/>
    </source>
</evidence>
<dbReference type="EMBL" id="BLXT01008250">
    <property type="protein sequence ID" value="GFO47092.1"/>
    <property type="molecule type" value="Genomic_DNA"/>
</dbReference>
<dbReference type="GO" id="GO:0004518">
    <property type="term" value="F:nuclease activity"/>
    <property type="evidence" value="ECO:0007669"/>
    <property type="project" value="InterPro"/>
</dbReference>
<comment type="similarity">
    <text evidence="1">Belongs to the asteroid family.</text>
</comment>
<name>A0AAV4DST2_9GAST</name>
<accession>A0AAV4DST2</accession>
<feature type="region of interest" description="Disordered" evidence="2">
    <location>
        <begin position="769"/>
        <end position="798"/>
    </location>
</feature>
<dbReference type="InterPro" id="IPR006085">
    <property type="entry name" value="XPG_DNA_repair_N"/>
</dbReference>
<comment type="caution">
    <text evidence="4">The sequence shown here is derived from an EMBL/GenBank/DDBJ whole genome shotgun (WGS) entry which is preliminary data.</text>
</comment>
<dbReference type="InterPro" id="IPR029060">
    <property type="entry name" value="PIN-like_dom_sf"/>
</dbReference>
<gene>
    <name evidence="4" type="ORF">PoB_007359700</name>
</gene>
<dbReference type="PANTHER" id="PTHR15665:SF1">
    <property type="entry name" value="PROTEIN ASTEROID HOMOLOG 1"/>
    <property type="match status" value="1"/>
</dbReference>
<proteinExistence type="inferred from homology"/>
<dbReference type="AlphaFoldDB" id="A0AAV4DST2"/>
<feature type="domain" description="XPG N-terminal" evidence="3">
    <location>
        <begin position="1"/>
        <end position="82"/>
    </location>
</feature>
<dbReference type="Proteomes" id="UP000735302">
    <property type="component" value="Unassembled WGS sequence"/>
</dbReference>
<reference evidence="4 5" key="1">
    <citation type="journal article" date="2021" name="Elife">
        <title>Chloroplast acquisition without the gene transfer in kleptoplastic sea slugs, Plakobranchus ocellatus.</title>
        <authorList>
            <person name="Maeda T."/>
            <person name="Takahashi S."/>
            <person name="Yoshida T."/>
            <person name="Shimamura S."/>
            <person name="Takaki Y."/>
            <person name="Nagai Y."/>
            <person name="Toyoda A."/>
            <person name="Suzuki Y."/>
            <person name="Arimoto A."/>
            <person name="Ishii H."/>
            <person name="Satoh N."/>
            <person name="Nishiyama T."/>
            <person name="Hasebe M."/>
            <person name="Maruyama T."/>
            <person name="Minagawa J."/>
            <person name="Obokata J."/>
            <person name="Shigenobu S."/>
        </authorList>
    </citation>
    <scope>NUCLEOTIDE SEQUENCE [LARGE SCALE GENOMIC DNA]</scope>
</reference>
<evidence type="ECO:0000259" key="3">
    <source>
        <dbReference type="Pfam" id="PF00752"/>
    </source>
</evidence>
<feature type="compositionally biased region" description="Acidic residues" evidence="2">
    <location>
        <begin position="789"/>
        <end position="798"/>
    </location>
</feature>
<dbReference type="SUPFAM" id="SSF88723">
    <property type="entry name" value="PIN domain-like"/>
    <property type="match status" value="1"/>
</dbReference>
<keyword evidence="5" id="KW-1185">Reference proteome</keyword>
<evidence type="ECO:0000256" key="2">
    <source>
        <dbReference type="SAM" id="MobiDB-lite"/>
    </source>
</evidence>
<dbReference type="InterPro" id="IPR026832">
    <property type="entry name" value="Asteroid"/>
</dbReference>
<evidence type="ECO:0000313" key="5">
    <source>
        <dbReference type="Proteomes" id="UP000735302"/>
    </source>
</evidence>
<organism evidence="4 5">
    <name type="scientific">Plakobranchus ocellatus</name>
    <dbReference type="NCBI Taxonomy" id="259542"/>
    <lineage>
        <taxon>Eukaryota</taxon>
        <taxon>Metazoa</taxon>
        <taxon>Spiralia</taxon>
        <taxon>Lophotrochozoa</taxon>
        <taxon>Mollusca</taxon>
        <taxon>Gastropoda</taxon>
        <taxon>Heterobranchia</taxon>
        <taxon>Euthyneura</taxon>
        <taxon>Panpulmonata</taxon>
        <taxon>Sacoglossa</taxon>
        <taxon>Placobranchoidea</taxon>
        <taxon>Plakobranchidae</taxon>
        <taxon>Plakobranchus</taxon>
    </lineage>
</organism>
<sequence>MGIRGLTGFIDKNQHLLHQYELQNCSVVLDGNNFYHYLYHACHLQCNFGGDYDVYRTKIIATFQSMKECGITPYVVLDGAYTVDGRKLKTSLSRAVTRINLVESIANGHSGQVLPALAYETFIQVITESGIPHAMCQFEADSEIATLANKLQCPVISNDSDFYIFDLRYGFLPLDYVHFRPVRKQSTENKTHSYIHCYKYHVDDFISSFEGLNRSTLPIFATLLGNDYIDNRAFSVFYARFKVPKVVSKEFSLPSRMTKIISVLHWLHTQADTSGITQVRDQLLTYFSADKRTVVGKLFDKAVQGYTEINTFDGFDLFKFFANERPAFLNVSPDFNFYNGRRFPEWFLSSVCKGELTSHILNVAVLHRVILLTQVEALPFASSYNTSSFLRNILYAIVLKDEICDPTRTALNLLTISSHGSPAYNTRCNSFCERRYELCGKIEGENTDTEEKNGDQIKNDFEEYERDSCDQDDPFEMEQITNLEKLRPNAACVEEYTRVNNQLKKTAFYVSSEAEKFQPPGLEELPCLSFEQREEVIFKAFNVCSDSVTNFPDKMKIFVLCVIAWISRSNPNVTFHQFDSILLCVLFLAAKRDLKTRKRKQKRCDKESYSHEEYHLREMPHKSVQTNFDIEYVCSLCQTSDLKEFTFNLKKYHKTEPTFNRNNCFSTTICHAFAQLQALLVDASHLNRILMKPLLNPQPSEFINGTFLYNLTADISGRSNPDLFVSLMFGESNSTSLLKDLYQNLRSFFLEETKLSDFLIISKQTRNRHGRKKKNKKSQFNTQAKDVNSEQEDEVLDTDEFSEFSDNNKFNLLMLCD</sequence>
<dbReference type="Gene3D" id="3.40.50.1010">
    <property type="entry name" value="5'-nuclease"/>
    <property type="match status" value="1"/>
</dbReference>
<evidence type="ECO:0000256" key="1">
    <source>
        <dbReference type="ARBA" id="ARBA00007398"/>
    </source>
</evidence>
<protein>
    <submittedName>
        <fullName evidence="4">Protein asteroid homolog 1-like</fullName>
    </submittedName>
</protein>